<dbReference type="AlphaFoldDB" id="A0A061IUY5"/>
<dbReference type="VEuPathDB" id="TriTrypDB:TRSC58_05375"/>
<reference evidence="1 2" key="1">
    <citation type="submission" date="2013-07" db="EMBL/GenBank/DDBJ databases">
        <authorList>
            <person name="Stoco P.H."/>
            <person name="Wagner G."/>
            <person name="Gerber A."/>
            <person name="Zaha A."/>
            <person name="Thompson C."/>
            <person name="Bartholomeu D.C."/>
            <person name="Luckemeyer D.D."/>
            <person name="Bahia D."/>
            <person name="Loreto E."/>
            <person name="Prestes E.B."/>
            <person name="Lima F.M."/>
            <person name="Rodrigues-Luiz G."/>
            <person name="Vallejo G.A."/>
            <person name="Filho J.F."/>
            <person name="Monteiro K.M."/>
            <person name="Tyler K.M."/>
            <person name="de Almeida L.G."/>
            <person name="Ortiz M.F."/>
            <person name="Siervo M.A."/>
            <person name="de Moraes M.H."/>
            <person name="Cunha O.L."/>
            <person name="Mendonca-Neto R."/>
            <person name="Silva R."/>
            <person name="Teixeira S.M."/>
            <person name="Murta S.M."/>
            <person name="Sincero T.C."/>
            <person name="Mendes T.A."/>
            <person name="Urmenyi T.P."/>
            <person name="Silva V.G."/>
            <person name="da Rocha W.D."/>
            <person name="Andersson B."/>
            <person name="Romanha A.J."/>
            <person name="Steindel M."/>
            <person name="de Vasconcelos A.T."/>
            <person name="Grisard E.C."/>
        </authorList>
    </citation>
    <scope>NUCLEOTIDE SEQUENCE [LARGE SCALE GENOMIC DNA]</scope>
    <source>
        <strain evidence="1 2">SC58</strain>
    </source>
</reference>
<evidence type="ECO:0000313" key="1">
    <source>
        <dbReference type="EMBL" id="ESL06943.1"/>
    </source>
</evidence>
<accession>A0A061IUY5</accession>
<organism evidence="1 2">
    <name type="scientific">Trypanosoma rangeli SC58</name>
    <dbReference type="NCBI Taxonomy" id="429131"/>
    <lineage>
        <taxon>Eukaryota</taxon>
        <taxon>Discoba</taxon>
        <taxon>Euglenozoa</taxon>
        <taxon>Kinetoplastea</taxon>
        <taxon>Metakinetoplastina</taxon>
        <taxon>Trypanosomatida</taxon>
        <taxon>Trypanosomatidae</taxon>
        <taxon>Trypanosoma</taxon>
        <taxon>Herpetosoma</taxon>
    </lineage>
</organism>
<evidence type="ECO:0000313" key="2">
    <source>
        <dbReference type="Proteomes" id="UP000031737"/>
    </source>
</evidence>
<comment type="caution">
    <text evidence="1">The sequence shown here is derived from an EMBL/GenBank/DDBJ whole genome shotgun (WGS) entry which is preliminary data.</text>
</comment>
<keyword evidence="2" id="KW-1185">Reference proteome</keyword>
<dbReference type="EMBL" id="AUPL01005375">
    <property type="protein sequence ID" value="ESL06943.1"/>
    <property type="molecule type" value="Genomic_DNA"/>
</dbReference>
<dbReference type="Proteomes" id="UP000031737">
    <property type="component" value="Unassembled WGS sequence"/>
</dbReference>
<name>A0A061IUY5_TRYRA</name>
<sequence>MVLANAIADACLPVADAVSDACQLVRDFLSAALRPAKGAPSSAVSGRNPCGGGESGVATQLIGPLRTLRTAFVQFPDVLLPRFMFLAPPMMQAAMRAVGGTDGSSWGEAALLAADVLAVLLASQAAAASKQGLRLVAEAVLAVPRLLFSLRGKTDTAVVDGVVTAFLRPLWRLASGGHPLLQGLTASGEDAAAQLRVSLPSLFEIRVPDAETPGAYVALDGVLPRCTESTRELGAHLLFYLCGEAPCGAAAPPRALTALARTLPCC</sequence>
<gene>
    <name evidence="1" type="ORF">TRSC58_05375</name>
</gene>
<proteinExistence type="predicted"/>
<protein>
    <submittedName>
        <fullName evidence="1">Uncharacterized protein</fullName>
    </submittedName>
</protein>